<evidence type="ECO:0000256" key="1">
    <source>
        <dbReference type="ARBA" id="ARBA00004651"/>
    </source>
</evidence>
<accession>A0A9D2PR10</accession>
<reference evidence="8" key="1">
    <citation type="journal article" date="2021" name="PeerJ">
        <title>Extensive microbial diversity within the chicken gut microbiome revealed by metagenomics and culture.</title>
        <authorList>
            <person name="Gilroy R."/>
            <person name="Ravi A."/>
            <person name="Getino M."/>
            <person name="Pursley I."/>
            <person name="Horton D.L."/>
            <person name="Alikhan N.F."/>
            <person name="Baker D."/>
            <person name="Gharbi K."/>
            <person name="Hall N."/>
            <person name="Watson M."/>
            <person name="Adriaenssens E.M."/>
            <person name="Foster-Nyarko E."/>
            <person name="Jarju S."/>
            <person name="Secka A."/>
            <person name="Antonio M."/>
            <person name="Oren A."/>
            <person name="Chaudhuri R.R."/>
            <person name="La Ragione R."/>
            <person name="Hildebrand F."/>
            <person name="Pallen M.J."/>
        </authorList>
    </citation>
    <scope>NUCLEOTIDE SEQUENCE</scope>
    <source>
        <strain evidence="8">ChiBcec2-3848</strain>
    </source>
</reference>
<evidence type="ECO:0000259" key="7">
    <source>
        <dbReference type="Pfam" id="PF02687"/>
    </source>
</evidence>
<feature type="transmembrane region" description="Helical" evidence="6">
    <location>
        <begin position="605"/>
        <end position="627"/>
    </location>
</feature>
<comment type="similarity">
    <text evidence="6">Belongs to the ABC-4 integral membrane protein family.</text>
</comment>
<feature type="transmembrane region" description="Helical" evidence="6">
    <location>
        <begin position="103"/>
        <end position="129"/>
    </location>
</feature>
<dbReference type="Pfam" id="PF02687">
    <property type="entry name" value="FtsX"/>
    <property type="match status" value="1"/>
</dbReference>
<feature type="transmembrane region" description="Helical" evidence="6">
    <location>
        <begin position="58"/>
        <end position="82"/>
    </location>
</feature>
<feature type="transmembrane region" description="Helical" evidence="6">
    <location>
        <begin position="21"/>
        <end position="38"/>
    </location>
</feature>
<evidence type="ECO:0000313" key="9">
    <source>
        <dbReference type="Proteomes" id="UP000823886"/>
    </source>
</evidence>
<proteinExistence type="inferred from homology"/>
<gene>
    <name evidence="8" type="ORF">H9753_10795</name>
</gene>
<keyword evidence="2 6" id="KW-1003">Cell membrane</keyword>
<feature type="transmembrane region" description="Helical" evidence="6">
    <location>
        <begin position="639"/>
        <end position="663"/>
    </location>
</feature>
<evidence type="ECO:0000313" key="8">
    <source>
        <dbReference type="EMBL" id="HJC64086.1"/>
    </source>
</evidence>
<dbReference type="InterPro" id="IPR052536">
    <property type="entry name" value="ABC-4_Integral_Memb_Prot"/>
</dbReference>
<name>A0A9D2PR10_9FIRM</name>
<dbReference type="AlphaFoldDB" id="A0A9D2PR10"/>
<feature type="transmembrane region" description="Helical" evidence="6">
    <location>
        <begin position="200"/>
        <end position="221"/>
    </location>
</feature>
<feature type="transmembrane region" description="Helical" evidence="6">
    <location>
        <begin position="544"/>
        <end position="571"/>
    </location>
</feature>
<dbReference type="InterPro" id="IPR003838">
    <property type="entry name" value="ABC3_permease_C"/>
</dbReference>
<protein>
    <submittedName>
        <fullName evidence="8">ABC transporter permease</fullName>
    </submittedName>
</protein>
<keyword evidence="3 6" id="KW-0812">Transmembrane</keyword>
<keyword evidence="5 6" id="KW-0472">Membrane</keyword>
<dbReference type="EMBL" id="DWVZ01000146">
    <property type="protein sequence ID" value="HJC64086.1"/>
    <property type="molecule type" value="Genomic_DNA"/>
</dbReference>
<dbReference type="InterPro" id="IPR027022">
    <property type="entry name" value="ABC_permease_BceB-typ"/>
</dbReference>
<dbReference type="PANTHER" id="PTHR46795">
    <property type="entry name" value="ABC TRANSPORTER PERMEASE-RELATED-RELATED"/>
    <property type="match status" value="1"/>
</dbReference>
<keyword evidence="4 6" id="KW-1133">Transmembrane helix</keyword>
<feature type="domain" description="ABC3 transporter permease C-terminal" evidence="7">
    <location>
        <begin position="66"/>
        <end position="183"/>
    </location>
</feature>
<evidence type="ECO:0000256" key="2">
    <source>
        <dbReference type="ARBA" id="ARBA00022475"/>
    </source>
</evidence>
<comment type="caution">
    <text evidence="8">The sequence shown here is derived from an EMBL/GenBank/DDBJ whole genome shotgun (WGS) entry which is preliminary data.</text>
</comment>
<evidence type="ECO:0000256" key="5">
    <source>
        <dbReference type="ARBA" id="ARBA00023136"/>
    </source>
</evidence>
<dbReference type="PIRSF" id="PIRSF018968">
    <property type="entry name" value="ABC_permease_BceB"/>
    <property type="match status" value="1"/>
</dbReference>
<feature type="transmembrane region" description="Helical" evidence="6">
    <location>
        <begin position="155"/>
        <end position="179"/>
    </location>
</feature>
<evidence type="ECO:0000256" key="6">
    <source>
        <dbReference type="PIRNR" id="PIRNR018968"/>
    </source>
</evidence>
<dbReference type="GO" id="GO:0055085">
    <property type="term" value="P:transmembrane transport"/>
    <property type="evidence" value="ECO:0007669"/>
    <property type="project" value="UniProtKB-UniRule"/>
</dbReference>
<sequence>MKTGFYPRLAWTGIRKNKRIYLPYLAACIVMVLIFYIICFLSEDQTVQEINGGATMQMMLSLGTGVMGFFALLFLFYTNSFLMKRRKKEFGLYHILGMGKKNVAAVLVWESLLVSLIALTAGLASGILFSKLGELVMVNMLEEVGDFSFSVEPKAVLVTLCLFLAIFFLILLSGVWQVYRSDPIELLHSESAGEKPPKGNWLAALLGIGLLGGAYWIAVTIQEPVSVMIWFFVAVAMVIGATYLLFCSGSVVLCRILQAKKTYYYKTSHFISVSSMRYRMKRNGAGLASICILSTMVLVMMSATSCLFLGSEESMRARYPRDVVLDTYSAEEQKIQQVHQTVDTVLKDYGEEKEDVLSYRILDLTGLFAENQVILDPEEYRKFTYSGYDDVRQIMMIPVEDYNEIMGEEEVLEPDEVLVYNTKSEFRYDYEQLNLQGPGTWKIKKQVKAFVNNGVDSMQIIPTTYLFVSDFGVLEQIYEQFPYRDESFEPKFHDYYGFDLTCEEESQAEIAQTIYDSITDLQIGDSSFPTVEVESAAKERMDFYAMYAGMFLLGIILGVVFLMGTVLIMYYKQVTEGYEDQGRFAILLRVGMTKEQIKKSIRSQVLTVFFLPLAAAEIHTGFAFPIMHKILLLFGLTNLKLLLAIMAGTFLLFAAFYVIMYLVTSGAYYRIVSKGKEEA</sequence>
<comment type="subcellular location">
    <subcellularLocation>
        <location evidence="1 6">Cell membrane</location>
        <topology evidence="1 6">Multi-pass membrane protein</topology>
    </subcellularLocation>
</comment>
<dbReference type="PANTHER" id="PTHR46795:SF3">
    <property type="entry name" value="ABC TRANSPORTER PERMEASE"/>
    <property type="match status" value="1"/>
</dbReference>
<feature type="transmembrane region" description="Helical" evidence="6">
    <location>
        <begin position="227"/>
        <end position="257"/>
    </location>
</feature>
<evidence type="ECO:0000256" key="3">
    <source>
        <dbReference type="ARBA" id="ARBA00022692"/>
    </source>
</evidence>
<keyword evidence="6" id="KW-0813">Transport</keyword>
<evidence type="ECO:0000256" key="4">
    <source>
        <dbReference type="ARBA" id="ARBA00022989"/>
    </source>
</evidence>
<reference evidence="8" key="2">
    <citation type="submission" date="2021-04" db="EMBL/GenBank/DDBJ databases">
        <authorList>
            <person name="Gilroy R."/>
        </authorList>
    </citation>
    <scope>NUCLEOTIDE SEQUENCE</scope>
    <source>
        <strain evidence="8">ChiBcec2-3848</strain>
    </source>
</reference>
<organism evidence="8 9">
    <name type="scientific">Candidatus Blautia merdavium</name>
    <dbReference type="NCBI Taxonomy" id="2838494"/>
    <lineage>
        <taxon>Bacteria</taxon>
        <taxon>Bacillati</taxon>
        <taxon>Bacillota</taxon>
        <taxon>Clostridia</taxon>
        <taxon>Lachnospirales</taxon>
        <taxon>Lachnospiraceae</taxon>
        <taxon>Blautia</taxon>
    </lineage>
</organism>
<feature type="transmembrane region" description="Helical" evidence="6">
    <location>
        <begin position="285"/>
        <end position="310"/>
    </location>
</feature>
<dbReference type="Proteomes" id="UP000823886">
    <property type="component" value="Unassembled WGS sequence"/>
</dbReference>
<dbReference type="GO" id="GO:0005886">
    <property type="term" value="C:plasma membrane"/>
    <property type="evidence" value="ECO:0007669"/>
    <property type="project" value="UniProtKB-SubCell"/>
</dbReference>